<evidence type="ECO:0000313" key="2">
    <source>
        <dbReference type="Proteomes" id="UP000554482"/>
    </source>
</evidence>
<keyword evidence="2" id="KW-1185">Reference proteome</keyword>
<dbReference type="AlphaFoldDB" id="A0A7J6V0M3"/>
<accession>A0A7J6V0M3</accession>
<sequence>MLVLQNCIHLGGPRPPFNFEMAWLEKGSLLQCMKQWWGGDGCKWTTWVGNVQDASAAEIQNS</sequence>
<reference evidence="1 2" key="1">
    <citation type="submission" date="2020-06" db="EMBL/GenBank/DDBJ databases">
        <title>Transcriptomic and genomic resources for Thalictrum thalictroides and T. hernandezii: Facilitating candidate gene discovery in an emerging model plant lineage.</title>
        <authorList>
            <person name="Arias T."/>
            <person name="Riano-Pachon D.M."/>
            <person name="Di Stilio V.S."/>
        </authorList>
    </citation>
    <scope>NUCLEOTIDE SEQUENCE [LARGE SCALE GENOMIC DNA]</scope>
    <source>
        <strain evidence="2">cv. WT478/WT964</strain>
        <tissue evidence="1">Leaves</tissue>
    </source>
</reference>
<evidence type="ECO:0000313" key="1">
    <source>
        <dbReference type="EMBL" id="KAF5178484.1"/>
    </source>
</evidence>
<dbReference type="Proteomes" id="UP000554482">
    <property type="component" value="Unassembled WGS sequence"/>
</dbReference>
<name>A0A7J6V0M3_THATH</name>
<gene>
    <name evidence="1" type="ORF">FRX31_031929</name>
</gene>
<dbReference type="EMBL" id="JABWDY010040014">
    <property type="protein sequence ID" value="KAF5178484.1"/>
    <property type="molecule type" value="Genomic_DNA"/>
</dbReference>
<comment type="caution">
    <text evidence="1">The sequence shown here is derived from an EMBL/GenBank/DDBJ whole genome shotgun (WGS) entry which is preliminary data.</text>
</comment>
<protein>
    <submittedName>
        <fullName evidence="1">Uncharacterized protein</fullName>
    </submittedName>
</protein>
<proteinExistence type="predicted"/>
<organism evidence="1 2">
    <name type="scientific">Thalictrum thalictroides</name>
    <name type="common">Rue-anemone</name>
    <name type="synonym">Anemone thalictroides</name>
    <dbReference type="NCBI Taxonomy" id="46969"/>
    <lineage>
        <taxon>Eukaryota</taxon>
        <taxon>Viridiplantae</taxon>
        <taxon>Streptophyta</taxon>
        <taxon>Embryophyta</taxon>
        <taxon>Tracheophyta</taxon>
        <taxon>Spermatophyta</taxon>
        <taxon>Magnoliopsida</taxon>
        <taxon>Ranunculales</taxon>
        <taxon>Ranunculaceae</taxon>
        <taxon>Thalictroideae</taxon>
        <taxon>Thalictrum</taxon>
    </lineage>
</organism>